<evidence type="ECO:0000256" key="11">
    <source>
        <dbReference type="ARBA" id="ARBA00050237"/>
    </source>
</evidence>
<dbReference type="GO" id="GO:0046872">
    <property type="term" value="F:metal ion binding"/>
    <property type="evidence" value="ECO:0007669"/>
    <property type="project" value="UniProtKB-KW"/>
</dbReference>
<dbReference type="PANTHER" id="PTHR11085">
    <property type="entry name" value="NAD-DEPENDENT PROTEIN DEACYLASE SIRTUIN-5, MITOCHONDRIAL-RELATED"/>
    <property type="match status" value="1"/>
</dbReference>
<keyword evidence="5 15" id="KW-0479">Metal-binding</keyword>
<dbReference type="InterPro" id="IPR029035">
    <property type="entry name" value="DHS-like_NAD/FAD-binding_dom"/>
</dbReference>
<dbReference type="InterPro" id="IPR026590">
    <property type="entry name" value="Ssirtuin_cat_dom"/>
</dbReference>
<comment type="catalytic activity">
    <reaction evidence="11">
        <text>N(6)-decanoyl-L-lysyl-[protein] + NAD(+) + H2O = 2''-O-decanoyl-ADP-D-ribose + nicotinamide + L-lysyl-[protein]</text>
        <dbReference type="Rhea" id="RHEA:70631"/>
        <dbReference type="Rhea" id="RHEA-COMP:9752"/>
        <dbReference type="Rhea" id="RHEA-COMP:17932"/>
        <dbReference type="ChEBI" id="CHEBI:15377"/>
        <dbReference type="ChEBI" id="CHEBI:17154"/>
        <dbReference type="ChEBI" id="CHEBI:29969"/>
        <dbReference type="ChEBI" id="CHEBI:57540"/>
        <dbReference type="ChEBI" id="CHEBI:143222"/>
        <dbReference type="ChEBI" id="CHEBI:189688"/>
    </reaction>
    <physiologicalReaction direction="left-to-right" evidence="11">
        <dbReference type="Rhea" id="RHEA:70632"/>
    </physiologicalReaction>
</comment>
<keyword evidence="7" id="KW-0520">NAD</keyword>
<comment type="cofactor">
    <cofactor evidence="1">
        <name>Zn(2+)</name>
        <dbReference type="ChEBI" id="CHEBI:29105"/>
    </cofactor>
</comment>
<gene>
    <name evidence="17" type="ORF">PHAECO_LOCUS9143</name>
</gene>
<dbReference type="OrthoDB" id="2919105at2759"/>
<evidence type="ECO:0000256" key="12">
    <source>
        <dbReference type="ARBA" id="ARBA00051105"/>
    </source>
</evidence>
<dbReference type="CDD" id="cd01410">
    <property type="entry name" value="SIRT7"/>
    <property type="match status" value="1"/>
</dbReference>
<comment type="catalytic activity">
    <reaction evidence="14">
        <text>N(6)-glutaryl-L-lysyl-[protein] + NAD(+) + H2O = 2''-O-glutaryl-ADP-D-ribose + nicotinamide + L-lysyl-[protein]</text>
        <dbReference type="Rhea" id="RHEA:47664"/>
        <dbReference type="Rhea" id="RHEA-COMP:9752"/>
        <dbReference type="Rhea" id="RHEA-COMP:11875"/>
        <dbReference type="ChEBI" id="CHEBI:15377"/>
        <dbReference type="ChEBI" id="CHEBI:17154"/>
        <dbReference type="ChEBI" id="CHEBI:29969"/>
        <dbReference type="ChEBI" id="CHEBI:57540"/>
        <dbReference type="ChEBI" id="CHEBI:87828"/>
        <dbReference type="ChEBI" id="CHEBI:87829"/>
    </reaction>
    <physiologicalReaction direction="left-to-right" evidence="14">
        <dbReference type="Rhea" id="RHEA:47665"/>
    </physiologicalReaction>
</comment>
<feature type="active site" description="Proton acceptor" evidence="15">
    <location>
        <position position="214"/>
    </location>
</feature>
<dbReference type="GO" id="GO:0010468">
    <property type="term" value="P:regulation of gene expression"/>
    <property type="evidence" value="ECO:0007669"/>
    <property type="project" value="UniProtKB-ARBA"/>
</dbReference>
<dbReference type="SUPFAM" id="SSF52467">
    <property type="entry name" value="DHS-like NAD/FAD-binding domain"/>
    <property type="match status" value="1"/>
</dbReference>
<evidence type="ECO:0000256" key="15">
    <source>
        <dbReference type="PROSITE-ProRule" id="PRU00236"/>
    </source>
</evidence>
<dbReference type="GO" id="GO:0035861">
    <property type="term" value="C:site of double-strand break"/>
    <property type="evidence" value="ECO:0007669"/>
    <property type="project" value="UniProtKB-ARBA"/>
</dbReference>
<dbReference type="GO" id="GO:0005634">
    <property type="term" value="C:nucleus"/>
    <property type="evidence" value="ECO:0007669"/>
    <property type="project" value="TreeGrafter"/>
</dbReference>
<dbReference type="Proteomes" id="UP001153737">
    <property type="component" value="Chromosome 5"/>
</dbReference>
<evidence type="ECO:0000256" key="4">
    <source>
        <dbReference type="ARBA" id="ARBA00022679"/>
    </source>
</evidence>
<dbReference type="Gene3D" id="2.20.28.200">
    <property type="match status" value="1"/>
</dbReference>
<feature type="binding site" evidence="15">
    <location>
        <position position="252"/>
    </location>
    <ligand>
        <name>Zn(2+)</name>
        <dbReference type="ChEBI" id="CHEBI:29105"/>
    </ligand>
</feature>
<reference evidence="17" key="1">
    <citation type="submission" date="2022-01" db="EMBL/GenBank/DDBJ databases">
        <authorList>
            <person name="King R."/>
        </authorList>
    </citation>
    <scope>NUCLEOTIDE SEQUENCE</scope>
</reference>
<dbReference type="GO" id="GO:0097372">
    <property type="term" value="F:histone H3K18 deacetylase activity, NAD-dependent"/>
    <property type="evidence" value="ECO:0007669"/>
    <property type="project" value="TreeGrafter"/>
</dbReference>
<name>A0A9N9SG08_PHACE</name>
<comment type="catalytic activity">
    <reaction evidence="13">
        <text>N(6)-propanoyl-L-lysyl-[protein] + NAD(+) + H2O = 3''-O-propanoyl-ADP-D-ribose + nicotinamide + L-lysyl-[protein]</text>
        <dbReference type="Rhea" id="RHEA:23500"/>
        <dbReference type="Rhea" id="RHEA-COMP:9752"/>
        <dbReference type="Rhea" id="RHEA-COMP:13758"/>
        <dbReference type="ChEBI" id="CHEBI:15377"/>
        <dbReference type="ChEBI" id="CHEBI:17154"/>
        <dbReference type="ChEBI" id="CHEBI:29969"/>
        <dbReference type="ChEBI" id="CHEBI:57540"/>
        <dbReference type="ChEBI" id="CHEBI:138019"/>
        <dbReference type="ChEBI" id="CHEBI:145015"/>
    </reaction>
    <physiologicalReaction direction="left-to-right" evidence="13">
        <dbReference type="Rhea" id="RHEA:23501"/>
    </physiologicalReaction>
</comment>
<feature type="binding site" evidence="15">
    <location>
        <position position="222"/>
    </location>
    <ligand>
        <name>Zn(2+)</name>
        <dbReference type="ChEBI" id="CHEBI:29105"/>
    </ligand>
</feature>
<evidence type="ECO:0000256" key="6">
    <source>
        <dbReference type="ARBA" id="ARBA00022833"/>
    </source>
</evidence>
<proteinExistence type="inferred from homology"/>
<evidence type="ECO:0000256" key="1">
    <source>
        <dbReference type="ARBA" id="ARBA00001947"/>
    </source>
</evidence>
<evidence type="ECO:0000256" key="14">
    <source>
        <dbReference type="ARBA" id="ARBA00052763"/>
    </source>
</evidence>
<evidence type="ECO:0000256" key="3">
    <source>
        <dbReference type="ARBA" id="ARBA00022553"/>
    </source>
</evidence>
<reference evidence="17" key="2">
    <citation type="submission" date="2022-10" db="EMBL/GenBank/DDBJ databases">
        <authorList>
            <consortium name="ENA_rothamsted_submissions"/>
            <consortium name="culmorum"/>
            <person name="King R."/>
        </authorList>
    </citation>
    <scope>NUCLEOTIDE SEQUENCE</scope>
</reference>
<evidence type="ECO:0000256" key="7">
    <source>
        <dbReference type="ARBA" id="ARBA00023027"/>
    </source>
</evidence>
<evidence type="ECO:0000256" key="13">
    <source>
        <dbReference type="ARBA" id="ARBA00051399"/>
    </source>
</evidence>
<dbReference type="EMBL" id="OU896711">
    <property type="protein sequence ID" value="CAG9821837.1"/>
    <property type="molecule type" value="Genomic_DNA"/>
</dbReference>
<keyword evidence="6 15" id="KW-0862">Zinc</keyword>
<evidence type="ECO:0000256" key="8">
    <source>
        <dbReference type="ARBA" id="ARBA00038170"/>
    </source>
</evidence>
<dbReference type="EC" id="2.3.1.286" evidence="2"/>
<keyword evidence="18" id="KW-1185">Reference proteome</keyword>
<dbReference type="Pfam" id="PF02146">
    <property type="entry name" value="SIR2"/>
    <property type="match status" value="1"/>
</dbReference>
<evidence type="ECO:0000256" key="5">
    <source>
        <dbReference type="ARBA" id="ARBA00022723"/>
    </source>
</evidence>
<evidence type="ECO:0000313" key="18">
    <source>
        <dbReference type="Proteomes" id="UP001153737"/>
    </source>
</evidence>
<evidence type="ECO:0000256" key="10">
    <source>
        <dbReference type="ARBA" id="ARBA00043038"/>
    </source>
</evidence>
<feature type="domain" description="Deacetylase sirtuin-type" evidence="16">
    <location>
        <begin position="109"/>
        <end position="356"/>
    </location>
</feature>
<protein>
    <recommendedName>
        <fullName evidence="2">protein acetyllysine N-acetyltransferase</fullName>
        <ecNumber evidence="2">2.3.1.286</ecNumber>
    </recommendedName>
    <alternativeName>
        <fullName evidence="10">Regulatory protein SIR2 homolog 7</fullName>
    </alternativeName>
    <alternativeName>
        <fullName evidence="9">SIR2-like protein 7</fullName>
    </alternativeName>
</protein>
<dbReference type="AlphaFoldDB" id="A0A9N9SG08"/>
<dbReference type="GO" id="GO:0000785">
    <property type="term" value="C:chromatin"/>
    <property type="evidence" value="ECO:0007669"/>
    <property type="project" value="TreeGrafter"/>
</dbReference>
<dbReference type="PROSITE" id="PS50305">
    <property type="entry name" value="SIRTUIN"/>
    <property type="match status" value="1"/>
</dbReference>
<accession>A0A9N9SG08</accession>
<dbReference type="GO" id="GO:0070403">
    <property type="term" value="F:NAD+ binding"/>
    <property type="evidence" value="ECO:0007669"/>
    <property type="project" value="InterPro"/>
</dbReference>
<feature type="binding site" evidence="15">
    <location>
        <position position="225"/>
    </location>
    <ligand>
        <name>Zn(2+)</name>
        <dbReference type="ChEBI" id="CHEBI:29105"/>
    </ligand>
</feature>
<dbReference type="InterPro" id="IPR003000">
    <property type="entry name" value="Sirtuin"/>
</dbReference>
<keyword evidence="3" id="KW-0597">Phosphoprotein</keyword>
<organism evidence="17 18">
    <name type="scientific">Phaedon cochleariae</name>
    <name type="common">Mustard beetle</name>
    <dbReference type="NCBI Taxonomy" id="80249"/>
    <lineage>
        <taxon>Eukaryota</taxon>
        <taxon>Metazoa</taxon>
        <taxon>Ecdysozoa</taxon>
        <taxon>Arthropoda</taxon>
        <taxon>Hexapoda</taxon>
        <taxon>Insecta</taxon>
        <taxon>Pterygota</taxon>
        <taxon>Neoptera</taxon>
        <taxon>Endopterygota</taxon>
        <taxon>Coleoptera</taxon>
        <taxon>Polyphaga</taxon>
        <taxon>Cucujiformia</taxon>
        <taxon>Chrysomeloidea</taxon>
        <taxon>Chrysomelidae</taxon>
        <taxon>Chrysomelinae</taxon>
        <taxon>Chrysomelini</taxon>
        <taxon>Phaedon</taxon>
    </lineage>
</organism>
<dbReference type="GO" id="GO:0140861">
    <property type="term" value="P:DNA repair-dependent chromatin remodeling"/>
    <property type="evidence" value="ECO:0007669"/>
    <property type="project" value="UniProtKB-ARBA"/>
</dbReference>
<dbReference type="Gene3D" id="3.40.50.1220">
    <property type="entry name" value="TPP-binding domain"/>
    <property type="match status" value="1"/>
</dbReference>
<dbReference type="FunFam" id="2.20.28.200:FF:000002">
    <property type="entry name" value="NAD-dependent deacetylase sirtuin-7"/>
    <property type="match status" value="1"/>
</dbReference>
<evidence type="ECO:0000256" key="2">
    <source>
        <dbReference type="ARBA" id="ARBA00012928"/>
    </source>
</evidence>
<evidence type="ECO:0000313" key="17">
    <source>
        <dbReference type="EMBL" id="CAG9821837.1"/>
    </source>
</evidence>
<dbReference type="PANTHER" id="PTHR11085:SF1">
    <property type="entry name" value="NAD-DEPENDENT PROTEIN DEACETYLASE SIRTUIN-7"/>
    <property type="match status" value="1"/>
</dbReference>
<sequence>MEFNENKTMGDDWNCDEKLNTAEIEETCAKRCKLPRRQVVKSPRKICAKDERNASLKKVAAILQKLESDRTLEDNQTLMESQEMVNELQDRWKRRDEAKRRLEELEDPDDVLIEKCHILAQAIAQSQHLVVYTGAGISTAAKIPDYRGSNGIWTRLQQGKEIGNHDLSLAEPTYTHMALAELYHKKILKYVVSQNCDGLHLRSGLPRTALSELHGNMYIEVCKHCKPHREYWRCFDVTENTARYSHKTYRKCYICNGPLVDTIVHFGERGNLQWPLNWTGACKNANQATTIFCFGSSLKVLKKYPWLWQMDKPIKKRPNLYIVNLQWTPKDDFANVKVNGKCDKVMKIVMEILGIPVPSYRRMRDPLYAHASDLHELELHTTTQPFLKGEYVNLVQNKDCSDLHETKSTSVNCDTISNSCLPSQNEDITSDTPNSVQDKYFFKSYFNYSELDIFLYPYQTSFLYSGLHSIINPSQDYFIPSKQEYVKIEAMCDFCKSEFNSSKCLFYTKSEPVFVKQEFKYSKIEKREKELVCLCCNYSTDDDLEDDKEQIKGKIQAGWFGKGYRKGRRIKRKSM</sequence>
<dbReference type="FunFam" id="3.40.50.1220:FF:000038">
    <property type="entry name" value="NAD-dependent protein deacetylase sirtuin-6 isoform X2"/>
    <property type="match status" value="1"/>
</dbReference>
<comment type="catalytic activity">
    <reaction evidence="12">
        <text>N(6)-succinyl-L-lysyl-[protein] + NAD(+) + H2O = 2''-O-succinyl-ADP-D-ribose + nicotinamide + L-lysyl-[protein]</text>
        <dbReference type="Rhea" id="RHEA:47668"/>
        <dbReference type="Rhea" id="RHEA-COMP:9752"/>
        <dbReference type="Rhea" id="RHEA-COMP:11877"/>
        <dbReference type="ChEBI" id="CHEBI:15377"/>
        <dbReference type="ChEBI" id="CHEBI:17154"/>
        <dbReference type="ChEBI" id="CHEBI:29969"/>
        <dbReference type="ChEBI" id="CHEBI:57540"/>
        <dbReference type="ChEBI" id="CHEBI:87830"/>
        <dbReference type="ChEBI" id="CHEBI:87832"/>
    </reaction>
    <physiologicalReaction direction="left-to-right" evidence="12">
        <dbReference type="Rhea" id="RHEA:47669"/>
    </physiologicalReaction>
</comment>
<dbReference type="InterPro" id="IPR050134">
    <property type="entry name" value="NAD-dep_sirtuin_deacylases"/>
</dbReference>
<keyword evidence="4" id="KW-0808">Transferase</keyword>
<evidence type="ECO:0000259" key="16">
    <source>
        <dbReference type="PROSITE" id="PS50305"/>
    </source>
</evidence>
<comment type="similarity">
    <text evidence="8">Belongs to the sirtuin family. Class IV subfamily.</text>
</comment>
<feature type="binding site" evidence="15">
    <location>
        <position position="255"/>
    </location>
    <ligand>
        <name>Zn(2+)</name>
        <dbReference type="ChEBI" id="CHEBI:29105"/>
    </ligand>
</feature>
<evidence type="ECO:0000256" key="9">
    <source>
        <dbReference type="ARBA" id="ARBA00041832"/>
    </source>
</evidence>